<evidence type="ECO:0000313" key="8">
    <source>
        <dbReference type="Proteomes" id="UP000195137"/>
    </source>
</evidence>
<keyword evidence="4 6" id="KW-1133">Transmembrane helix</keyword>
<evidence type="ECO:0000256" key="2">
    <source>
        <dbReference type="ARBA" id="ARBA00022475"/>
    </source>
</evidence>
<dbReference type="OrthoDB" id="15513at2157"/>
<evidence type="ECO:0000256" key="4">
    <source>
        <dbReference type="ARBA" id="ARBA00022989"/>
    </source>
</evidence>
<dbReference type="RefSeq" id="WP_086637762.1">
    <property type="nucleotide sequence ID" value="NZ_MRZU01000004.1"/>
</dbReference>
<organism evidence="7 8">
    <name type="scientific">Methanonatronarchaeum thermophilum</name>
    <dbReference type="NCBI Taxonomy" id="1927129"/>
    <lineage>
        <taxon>Archaea</taxon>
        <taxon>Methanobacteriati</taxon>
        <taxon>Methanobacteriota</taxon>
        <taxon>Methanonatronarchaeia</taxon>
        <taxon>Methanonatronarchaeales</taxon>
        <taxon>Methanonatronarchaeaceae</taxon>
        <taxon>Methanonatronarchaeum</taxon>
    </lineage>
</organism>
<feature type="transmembrane region" description="Helical" evidence="6">
    <location>
        <begin position="40"/>
        <end position="59"/>
    </location>
</feature>
<dbReference type="AlphaFoldDB" id="A0A1Y3GE76"/>
<name>A0A1Y3GE76_9EURY</name>
<sequence>MNRPTKLLLISLATSIVTISALIILTAPDGLIDGLIQIELPYLLLAAALHITGWILWTAKVNILAKASEMPLKFNKTLKIVLTSSFAAAITPSYAGGEPVRLWLLSREEKSSGGVASAIVISERAMDIFFLIIIGTISLFVIGEQFTEYISLQITFTFIAILFLTGAVGFITSLLKPQLIKKTLKTLCKPIEKIRPGTNKQINREIDSYNKILWKYIKNKKKHLLIASTLTIGIWIIEFTIPYIILIGLGLEINLLIAWAGYALLMFLVMIPTTPGSSGVAEIGASIIYSTLVGAAYIGIFVLLWRTVTYYLDLLIGGITTSIMIKDITKIEEKIKNPLKKPDNKQTNENKLK</sequence>
<feature type="transmembrane region" description="Helical" evidence="6">
    <location>
        <begin position="283"/>
        <end position="304"/>
    </location>
</feature>
<dbReference type="NCBIfam" id="TIGR00374">
    <property type="entry name" value="flippase-like domain"/>
    <property type="match status" value="1"/>
</dbReference>
<protein>
    <submittedName>
        <fullName evidence="7">Putative flippase AglD2</fullName>
    </submittedName>
</protein>
<dbReference type="Proteomes" id="UP000195137">
    <property type="component" value="Unassembled WGS sequence"/>
</dbReference>
<keyword evidence="5 6" id="KW-0472">Membrane</keyword>
<feature type="transmembrane region" description="Helical" evidence="6">
    <location>
        <begin position="7"/>
        <end position="28"/>
    </location>
</feature>
<dbReference type="EMBL" id="MRZU01000004">
    <property type="protein sequence ID" value="OUJ18494.1"/>
    <property type="molecule type" value="Genomic_DNA"/>
</dbReference>
<feature type="transmembrane region" description="Helical" evidence="6">
    <location>
        <begin position="125"/>
        <end position="143"/>
    </location>
</feature>
<dbReference type="PANTHER" id="PTHR37693:SF1">
    <property type="entry name" value="INTEGRAL MEMBRANE PROTEIN"/>
    <property type="match status" value="1"/>
</dbReference>
<evidence type="ECO:0000256" key="6">
    <source>
        <dbReference type="SAM" id="Phobius"/>
    </source>
</evidence>
<evidence type="ECO:0000256" key="5">
    <source>
        <dbReference type="ARBA" id="ARBA00023136"/>
    </source>
</evidence>
<keyword evidence="3 6" id="KW-0812">Transmembrane</keyword>
<comment type="caution">
    <text evidence="7">The sequence shown here is derived from an EMBL/GenBank/DDBJ whole genome shotgun (WGS) entry which is preliminary data.</text>
</comment>
<dbReference type="PANTHER" id="PTHR37693">
    <property type="entry name" value="PHOSPHATIDYLGLYCEROL LYSYLTRANSFERASE"/>
    <property type="match status" value="1"/>
</dbReference>
<keyword evidence="8" id="KW-1185">Reference proteome</keyword>
<comment type="subcellular location">
    <subcellularLocation>
        <location evidence="1">Cell membrane</location>
        <topology evidence="1">Multi-pass membrane protein</topology>
    </subcellularLocation>
</comment>
<feature type="transmembrane region" description="Helical" evidence="6">
    <location>
        <begin position="149"/>
        <end position="175"/>
    </location>
</feature>
<feature type="transmembrane region" description="Helical" evidence="6">
    <location>
        <begin position="224"/>
        <end position="247"/>
    </location>
</feature>
<reference evidence="7 8" key="1">
    <citation type="submission" date="2016-12" db="EMBL/GenBank/DDBJ databases">
        <title>Discovery of methanogenic haloarchaea.</title>
        <authorList>
            <person name="Sorokin D.Y."/>
            <person name="Makarova K.S."/>
            <person name="Abbas B."/>
            <person name="Ferrer M."/>
            <person name="Golyshin P.N."/>
        </authorList>
    </citation>
    <scope>NUCLEOTIDE SEQUENCE [LARGE SCALE GENOMIC DNA]</scope>
    <source>
        <strain evidence="7">AMET1</strain>
    </source>
</reference>
<dbReference type="Pfam" id="PF03706">
    <property type="entry name" value="LPG_synthase_TM"/>
    <property type="match status" value="1"/>
</dbReference>
<gene>
    <name evidence="7" type="ORF">AMET1_1411</name>
</gene>
<keyword evidence="2" id="KW-1003">Cell membrane</keyword>
<evidence type="ECO:0000313" key="7">
    <source>
        <dbReference type="EMBL" id="OUJ18494.1"/>
    </source>
</evidence>
<evidence type="ECO:0000256" key="3">
    <source>
        <dbReference type="ARBA" id="ARBA00022692"/>
    </source>
</evidence>
<dbReference type="InterPro" id="IPR022791">
    <property type="entry name" value="L-PG_synthase/AglD"/>
</dbReference>
<proteinExistence type="predicted"/>
<evidence type="ECO:0000256" key="1">
    <source>
        <dbReference type="ARBA" id="ARBA00004651"/>
    </source>
</evidence>
<dbReference type="GO" id="GO:0005886">
    <property type="term" value="C:plasma membrane"/>
    <property type="evidence" value="ECO:0007669"/>
    <property type="project" value="UniProtKB-SubCell"/>
</dbReference>
<accession>A0A1Y3GE76</accession>
<feature type="transmembrane region" description="Helical" evidence="6">
    <location>
        <begin position="253"/>
        <end position="271"/>
    </location>
</feature>